<dbReference type="InterPro" id="IPR033121">
    <property type="entry name" value="PEPTIDASE_A1"/>
</dbReference>
<dbReference type="EMBL" id="MU128929">
    <property type="protein sequence ID" value="KAF9517755.1"/>
    <property type="molecule type" value="Genomic_DNA"/>
</dbReference>
<dbReference type="OrthoDB" id="771136at2759"/>
<feature type="compositionally biased region" description="Low complexity" evidence="6">
    <location>
        <begin position="406"/>
        <end position="420"/>
    </location>
</feature>
<comment type="caution">
    <text evidence="9">The sequence shown here is derived from an EMBL/GenBank/DDBJ whole genome shotgun (WGS) entry which is preliminary data.</text>
</comment>
<dbReference type="PRINTS" id="PR00792">
    <property type="entry name" value="PEPSIN"/>
</dbReference>
<comment type="similarity">
    <text evidence="1 5">Belongs to the peptidase A1 family.</text>
</comment>
<evidence type="ECO:0000256" key="1">
    <source>
        <dbReference type="ARBA" id="ARBA00007447"/>
    </source>
</evidence>
<keyword evidence="10" id="KW-1185">Reference proteome</keyword>
<feature type="active site" evidence="3">
    <location>
        <position position="272"/>
    </location>
</feature>
<sequence>MKLILAALSLSLVNYSTRPTCPTSSLLGGRDRCLAKLQGDLLRTKYGIGIVTKRATGSNALVNQNQDTSYYGSLAIGTPPKTFDVILDTGSADLWVASSSCVTGCGNVPTFNPASSSTFKNQSTPFAITYGSGAASGSLGKDVVQMAGFSLSNQVFDQRLLAHDPGLWTIGTWVADYCCFWGHPLLADPSFWGSWTSPLMSFVLTRFGNSSSQASAEPGGVFTMGYVNSSLYSGNIEYTSLTGSGSYWLIPLTSITVNGNSALSGSQTAAIDTGTTLIGGPSAGIAAIFAQIPGSVAGTGQYAGYYLYPCDSQVNVTMSFGGGQAWSISPADFKLQSVSSSQCLGSFFDITSSGSDAPQWIVGDTFLKNVLSVYRFNPAAVGFAALSPAAGALASGAVPTATLTGATGSSTASSSATYSTVDHGPLRDTGRATGFGST</sequence>
<keyword evidence="4" id="KW-1015">Disulfide bond</keyword>
<evidence type="ECO:0000313" key="9">
    <source>
        <dbReference type="EMBL" id="KAF9517755.1"/>
    </source>
</evidence>
<dbReference type="Gene3D" id="2.40.70.10">
    <property type="entry name" value="Acid Proteases"/>
    <property type="match status" value="2"/>
</dbReference>
<feature type="domain" description="Peptidase A1" evidence="8">
    <location>
        <begin position="70"/>
        <end position="384"/>
    </location>
</feature>
<feature type="region of interest" description="Disordered" evidence="6">
    <location>
        <begin position="406"/>
        <end position="438"/>
    </location>
</feature>
<dbReference type="SUPFAM" id="SSF50630">
    <property type="entry name" value="Acid proteases"/>
    <property type="match status" value="1"/>
</dbReference>
<evidence type="ECO:0000256" key="6">
    <source>
        <dbReference type="SAM" id="MobiDB-lite"/>
    </source>
</evidence>
<dbReference type="CDD" id="cd05471">
    <property type="entry name" value="pepsin_like"/>
    <property type="match status" value="1"/>
</dbReference>
<evidence type="ECO:0000313" key="10">
    <source>
        <dbReference type="Proteomes" id="UP000886523"/>
    </source>
</evidence>
<feature type="signal peptide" evidence="7">
    <location>
        <begin position="1"/>
        <end position="19"/>
    </location>
</feature>
<keyword evidence="2 5" id="KW-0064">Aspartyl protease</keyword>
<evidence type="ECO:0000256" key="5">
    <source>
        <dbReference type="RuleBase" id="RU000454"/>
    </source>
</evidence>
<dbReference type="InterPro" id="IPR021109">
    <property type="entry name" value="Peptidase_aspartic_dom_sf"/>
</dbReference>
<evidence type="ECO:0000256" key="2">
    <source>
        <dbReference type="ARBA" id="ARBA00022750"/>
    </source>
</evidence>
<reference evidence="9" key="1">
    <citation type="journal article" date="2020" name="Nat. Commun.">
        <title>Large-scale genome sequencing of mycorrhizal fungi provides insights into the early evolution of symbiotic traits.</title>
        <authorList>
            <person name="Miyauchi S."/>
            <person name="Kiss E."/>
            <person name="Kuo A."/>
            <person name="Drula E."/>
            <person name="Kohler A."/>
            <person name="Sanchez-Garcia M."/>
            <person name="Morin E."/>
            <person name="Andreopoulos B."/>
            <person name="Barry K.W."/>
            <person name="Bonito G."/>
            <person name="Buee M."/>
            <person name="Carver A."/>
            <person name="Chen C."/>
            <person name="Cichocki N."/>
            <person name="Clum A."/>
            <person name="Culley D."/>
            <person name="Crous P.W."/>
            <person name="Fauchery L."/>
            <person name="Girlanda M."/>
            <person name="Hayes R.D."/>
            <person name="Keri Z."/>
            <person name="LaButti K."/>
            <person name="Lipzen A."/>
            <person name="Lombard V."/>
            <person name="Magnuson J."/>
            <person name="Maillard F."/>
            <person name="Murat C."/>
            <person name="Nolan M."/>
            <person name="Ohm R.A."/>
            <person name="Pangilinan J."/>
            <person name="Pereira M.F."/>
            <person name="Perotto S."/>
            <person name="Peter M."/>
            <person name="Pfister S."/>
            <person name="Riley R."/>
            <person name="Sitrit Y."/>
            <person name="Stielow J.B."/>
            <person name="Szollosi G."/>
            <person name="Zifcakova L."/>
            <person name="Stursova M."/>
            <person name="Spatafora J.W."/>
            <person name="Tedersoo L."/>
            <person name="Vaario L.M."/>
            <person name="Yamada A."/>
            <person name="Yan M."/>
            <person name="Wang P."/>
            <person name="Xu J."/>
            <person name="Bruns T."/>
            <person name="Baldrian P."/>
            <person name="Vilgalys R."/>
            <person name="Dunand C."/>
            <person name="Henrissat B."/>
            <person name="Grigoriev I.V."/>
            <person name="Hibbett D."/>
            <person name="Nagy L.G."/>
            <person name="Martin F.M."/>
        </authorList>
    </citation>
    <scope>NUCLEOTIDE SEQUENCE</scope>
    <source>
        <strain evidence="9">UP504</strain>
    </source>
</reference>
<feature type="active site" evidence="3">
    <location>
        <position position="88"/>
    </location>
</feature>
<dbReference type="PANTHER" id="PTHR47966">
    <property type="entry name" value="BETA-SITE APP-CLEAVING ENZYME, ISOFORM A-RELATED"/>
    <property type="match status" value="1"/>
</dbReference>
<accession>A0A9P6B6C9</accession>
<dbReference type="AlphaFoldDB" id="A0A9P6B6C9"/>
<keyword evidence="5" id="KW-0378">Hydrolase</keyword>
<keyword evidence="5" id="KW-0645">Protease</keyword>
<evidence type="ECO:0000256" key="4">
    <source>
        <dbReference type="PIRSR" id="PIRSR601461-2"/>
    </source>
</evidence>
<proteinExistence type="inferred from homology"/>
<evidence type="ECO:0000256" key="3">
    <source>
        <dbReference type="PIRSR" id="PIRSR601461-1"/>
    </source>
</evidence>
<dbReference type="InterPro" id="IPR001461">
    <property type="entry name" value="Aspartic_peptidase_A1"/>
</dbReference>
<feature type="disulfide bond" evidence="4">
    <location>
        <begin position="101"/>
        <end position="105"/>
    </location>
</feature>
<protein>
    <recommendedName>
        <fullName evidence="8">Peptidase A1 domain-containing protein</fullName>
    </recommendedName>
</protein>
<dbReference type="Proteomes" id="UP000886523">
    <property type="component" value="Unassembled WGS sequence"/>
</dbReference>
<dbReference type="InterPro" id="IPR034164">
    <property type="entry name" value="Pepsin-like_dom"/>
</dbReference>
<evidence type="ECO:0000256" key="7">
    <source>
        <dbReference type="SAM" id="SignalP"/>
    </source>
</evidence>
<organism evidence="9 10">
    <name type="scientific">Hydnum rufescens UP504</name>
    <dbReference type="NCBI Taxonomy" id="1448309"/>
    <lineage>
        <taxon>Eukaryota</taxon>
        <taxon>Fungi</taxon>
        <taxon>Dikarya</taxon>
        <taxon>Basidiomycota</taxon>
        <taxon>Agaricomycotina</taxon>
        <taxon>Agaricomycetes</taxon>
        <taxon>Cantharellales</taxon>
        <taxon>Hydnaceae</taxon>
        <taxon>Hydnum</taxon>
    </lineage>
</organism>
<dbReference type="PROSITE" id="PS00141">
    <property type="entry name" value="ASP_PROTEASE"/>
    <property type="match status" value="1"/>
</dbReference>
<keyword evidence="7" id="KW-0732">Signal</keyword>
<dbReference type="GO" id="GO:0004190">
    <property type="term" value="F:aspartic-type endopeptidase activity"/>
    <property type="evidence" value="ECO:0007669"/>
    <property type="project" value="UniProtKB-KW"/>
</dbReference>
<dbReference type="GO" id="GO:0006508">
    <property type="term" value="P:proteolysis"/>
    <property type="evidence" value="ECO:0007669"/>
    <property type="project" value="UniProtKB-KW"/>
</dbReference>
<evidence type="ECO:0000259" key="8">
    <source>
        <dbReference type="PROSITE" id="PS51767"/>
    </source>
</evidence>
<gene>
    <name evidence="9" type="ORF">BS47DRAFT_1359290</name>
</gene>
<dbReference type="PANTHER" id="PTHR47966:SF6">
    <property type="entry name" value="PEPTIDASE A1 DOMAIN-CONTAINING PROTEIN"/>
    <property type="match status" value="1"/>
</dbReference>
<feature type="chain" id="PRO_5040139495" description="Peptidase A1 domain-containing protein" evidence="7">
    <location>
        <begin position="20"/>
        <end position="438"/>
    </location>
</feature>
<dbReference type="PROSITE" id="PS51767">
    <property type="entry name" value="PEPTIDASE_A1"/>
    <property type="match status" value="1"/>
</dbReference>
<name>A0A9P6B6C9_9AGAM</name>
<dbReference type="Pfam" id="PF00026">
    <property type="entry name" value="Asp"/>
    <property type="match status" value="2"/>
</dbReference>
<dbReference type="InterPro" id="IPR001969">
    <property type="entry name" value="Aspartic_peptidase_AS"/>
</dbReference>